<dbReference type="Proteomes" id="UP000886934">
    <property type="component" value="Unassembled WGS sequence"/>
</dbReference>
<dbReference type="InterPro" id="IPR002104">
    <property type="entry name" value="Integrase_catalytic"/>
</dbReference>
<dbReference type="RefSeq" id="WP_223940179.1">
    <property type="nucleotide sequence ID" value="NZ_BPNN01000040.1"/>
</dbReference>
<evidence type="ECO:0000256" key="3">
    <source>
        <dbReference type="ARBA" id="ARBA00023172"/>
    </source>
</evidence>
<dbReference type="InterPro" id="IPR050808">
    <property type="entry name" value="Phage_Integrase"/>
</dbReference>
<evidence type="ECO:0000313" key="5">
    <source>
        <dbReference type="EMBL" id="GJA64088.1"/>
    </source>
</evidence>
<dbReference type="EMBL" id="BPNN01000040">
    <property type="protein sequence ID" value="GJA64088.1"/>
    <property type="molecule type" value="Genomic_DNA"/>
</dbReference>
<keyword evidence="3" id="KW-0233">DNA recombination</keyword>
<dbReference type="PANTHER" id="PTHR30629">
    <property type="entry name" value="PROPHAGE INTEGRASE"/>
    <property type="match status" value="1"/>
</dbReference>
<dbReference type="AlphaFoldDB" id="A0AA37FVR8"/>
<dbReference type="Gene3D" id="1.10.443.10">
    <property type="entry name" value="Intergrase catalytic core"/>
    <property type="match status" value="1"/>
</dbReference>
<comment type="similarity">
    <text evidence="1">Belongs to the 'phage' integrase family.</text>
</comment>
<dbReference type="Pfam" id="PF00589">
    <property type="entry name" value="Phage_integrase"/>
    <property type="match status" value="1"/>
</dbReference>
<dbReference type="PANTHER" id="PTHR30629:SF6">
    <property type="entry name" value="PROPHAGE INTEGRASE INTA-RELATED"/>
    <property type="match status" value="1"/>
</dbReference>
<dbReference type="InterPro" id="IPR011010">
    <property type="entry name" value="DNA_brk_join_enz"/>
</dbReference>
<evidence type="ECO:0000256" key="2">
    <source>
        <dbReference type="ARBA" id="ARBA00022908"/>
    </source>
</evidence>
<accession>A0AA37FVR8</accession>
<dbReference type="GO" id="GO:0006310">
    <property type="term" value="P:DNA recombination"/>
    <property type="evidence" value="ECO:0007669"/>
    <property type="project" value="UniProtKB-KW"/>
</dbReference>
<comment type="caution">
    <text evidence="5">The sequence shown here is derived from an EMBL/GenBank/DDBJ whole genome shotgun (WGS) entry which is preliminary data.</text>
</comment>
<evidence type="ECO:0000259" key="4">
    <source>
        <dbReference type="PROSITE" id="PS51898"/>
    </source>
</evidence>
<keyword evidence="2" id="KW-0229">DNA integration</keyword>
<protein>
    <submittedName>
        <fullName evidence="5">Recombinase</fullName>
    </submittedName>
</protein>
<sequence length="400" mass="44727">MILSTPITDAAIRRHSADLSVFELRDPRHPIRFRWAKCRLRGSVHLVVHARGKSIWRKVAPWPSVTVAQVLSDLPRMISSLIADPSAPVQASEFVSFADLLRWHGDRVAKSRSLSKSRRDAVASQIRSQLLPLFGAMTLHPSRDDLDQVMQQYQQQYMVDTVRAGWGVLKKASKDARRLEMLSHDPLAGLAFSDLITRRPVRRPGRLRPSHAAGVLAQVTAASDTAAMLCLLALLHGTRIGETRLAQWREFDLVPGGCWYIPAAHTKPRREHVIPLSPLAIGLLLRYQARQRAAGYRGVYLFPAFNAPRAIGARDATRLVAEVSEGQWCAHDLRKLARTRWTDQGTDHQVGESMINHAPGKLAGIYINSSMREQQRQAIELYHDWLAECDPAGMLAIAAK</sequence>
<proteinExistence type="inferred from homology"/>
<gene>
    <name evidence="5" type="ORF">KAM351_26990</name>
</gene>
<organism evidence="5 6">
    <name type="scientific">Aeromonas caviae</name>
    <name type="common">Aeromonas punctata</name>
    <dbReference type="NCBI Taxonomy" id="648"/>
    <lineage>
        <taxon>Bacteria</taxon>
        <taxon>Pseudomonadati</taxon>
        <taxon>Pseudomonadota</taxon>
        <taxon>Gammaproteobacteria</taxon>
        <taxon>Aeromonadales</taxon>
        <taxon>Aeromonadaceae</taxon>
        <taxon>Aeromonas</taxon>
    </lineage>
</organism>
<name>A0AA37FVR8_AERCA</name>
<dbReference type="SUPFAM" id="SSF56349">
    <property type="entry name" value="DNA breaking-rejoining enzymes"/>
    <property type="match status" value="1"/>
</dbReference>
<feature type="domain" description="Tyr recombinase" evidence="4">
    <location>
        <begin position="202"/>
        <end position="380"/>
    </location>
</feature>
<dbReference type="GO" id="GO:0015074">
    <property type="term" value="P:DNA integration"/>
    <property type="evidence" value="ECO:0007669"/>
    <property type="project" value="UniProtKB-KW"/>
</dbReference>
<evidence type="ECO:0000256" key="1">
    <source>
        <dbReference type="ARBA" id="ARBA00008857"/>
    </source>
</evidence>
<reference evidence="5" key="1">
    <citation type="submission" date="2021-07" db="EMBL/GenBank/DDBJ databases">
        <title>Draft genome sequence of carbapenem-resistant Aeromonas spp. in Japan.</title>
        <authorList>
            <person name="Maehana S."/>
            <person name="Suzuki M."/>
            <person name="Kitasato H."/>
        </authorList>
    </citation>
    <scope>NUCLEOTIDE SEQUENCE</scope>
    <source>
        <strain evidence="5">KAM351</strain>
    </source>
</reference>
<dbReference type="PROSITE" id="PS51898">
    <property type="entry name" value="TYR_RECOMBINASE"/>
    <property type="match status" value="1"/>
</dbReference>
<evidence type="ECO:0000313" key="6">
    <source>
        <dbReference type="Proteomes" id="UP000886934"/>
    </source>
</evidence>
<dbReference type="GO" id="GO:0003677">
    <property type="term" value="F:DNA binding"/>
    <property type="evidence" value="ECO:0007669"/>
    <property type="project" value="InterPro"/>
</dbReference>
<dbReference type="InterPro" id="IPR013762">
    <property type="entry name" value="Integrase-like_cat_sf"/>
</dbReference>